<evidence type="ECO:0000313" key="1">
    <source>
        <dbReference type="EMBL" id="SFA52456.1"/>
    </source>
</evidence>
<accession>A0A1I0TN97</accession>
<proteinExistence type="predicted"/>
<sequence>MSDNRFPIGSLSALLTNIQKEQRPRLRVDPRLKSDALEAMTIIL</sequence>
<gene>
    <name evidence="1" type="ORF">SAMN05192569_10367</name>
</gene>
<dbReference type="Proteomes" id="UP000198650">
    <property type="component" value="Unassembled WGS sequence"/>
</dbReference>
<evidence type="ECO:0000313" key="2">
    <source>
        <dbReference type="Proteomes" id="UP000198650"/>
    </source>
</evidence>
<protein>
    <submittedName>
        <fullName evidence="1">Uncharacterized protein</fullName>
    </submittedName>
</protein>
<dbReference type="AlphaFoldDB" id="A0A1I0TN97"/>
<keyword evidence="2" id="KW-1185">Reference proteome</keyword>
<dbReference type="STRING" id="186116.SAMN05192569_10367"/>
<organism evidence="1 2">
    <name type="scientific">Parageobacillus thermantarcticus</name>
    <dbReference type="NCBI Taxonomy" id="186116"/>
    <lineage>
        <taxon>Bacteria</taxon>
        <taxon>Bacillati</taxon>
        <taxon>Bacillota</taxon>
        <taxon>Bacilli</taxon>
        <taxon>Bacillales</taxon>
        <taxon>Anoxybacillaceae</taxon>
        <taxon>Parageobacillus</taxon>
    </lineage>
</organism>
<dbReference type="EMBL" id="FOJS01000036">
    <property type="protein sequence ID" value="SFA52456.1"/>
    <property type="molecule type" value="Genomic_DNA"/>
</dbReference>
<reference evidence="2" key="1">
    <citation type="submission" date="2016-10" db="EMBL/GenBank/DDBJ databases">
        <authorList>
            <person name="Varghese N."/>
            <person name="Submissions S."/>
        </authorList>
    </citation>
    <scope>NUCLEOTIDE SEQUENCE [LARGE SCALE GENOMIC DNA]</scope>
    <source>
        <strain evidence="2">M1</strain>
    </source>
</reference>
<name>A0A1I0TN97_9BACL</name>